<evidence type="ECO:0000313" key="3">
    <source>
        <dbReference type="Proteomes" id="UP000216020"/>
    </source>
</evidence>
<dbReference type="Gene3D" id="3.40.50.10540">
    <property type="entry name" value="Crotonobetainyl-coa:carnitine coa-transferase, domain 1"/>
    <property type="match status" value="1"/>
</dbReference>
<keyword evidence="1 2" id="KW-0808">Transferase</keyword>
<comment type="caution">
    <text evidence="2">The sequence shown here is derived from an EMBL/GenBank/DDBJ whole genome shotgun (WGS) entry which is preliminary data.</text>
</comment>
<sequence>MDKTHSNAGPLNGLRILDLSTVVMGPYASHLLADMGADVVKLEAPSGDQVRYYRPQRGTDLSGLFLSLHRNKRSVVLDLKSPEGREAFHRLAGRFDVVLHNFRPHVAERLGATYAHLGASNPRIIVCKIYGFGEGGSYADRPAYDDVIQAASGLAALHRRVRGVPQYVPSMICDKIVGQAAALAILAAHFKLATHGAGSEVEVPMFETMVAFNLAENLAMAAFEPPLGEIGWARNVSPMRKPFKTADGFVCLLPYSDKNWRDFLAYAGYAQVLDDPRFRTLADRAQNIDALYAYVEDAAARKTTTEWISFCDANGIPCSPVNDMESLWNHEHLQAVEMFQHVQHPTEGDYRLWRSPFVFDKEDWSLRRHAPHLGEHTAEVLREAGFSAEEIRVLGKAGKELGGNTQGAQA</sequence>
<organism evidence="2 3">
    <name type="scientific">Bordetella genomosp. 10</name>
    <dbReference type="NCBI Taxonomy" id="1416804"/>
    <lineage>
        <taxon>Bacteria</taxon>
        <taxon>Pseudomonadati</taxon>
        <taxon>Pseudomonadota</taxon>
        <taxon>Betaproteobacteria</taxon>
        <taxon>Burkholderiales</taxon>
        <taxon>Alcaligenaceae</taxon>
        <taxon>Bordetella</taxon>
    </lineage>
</organism>
<dbReference type="RefSeq" id="WP_094855576.1">
    <property type="nucleotide sequence ID" value="NZ_NEVM01000005.1"/>
</dbReference>
<dbReference type="InterPro" id="IPR050483">
    <property type="entry name" value="CoA-transferase_III_domain"/>
</dbReference>
<name>A0A261S3V5_9BORD</name>
<dbReference type="InterPro" id="IPR023606">
    <property type="entry name" value="CoA-Trfase_III_dom_1_sf"/>
</dbReference>
<dbReference type="Gene3D" id="3.30.1540.10">
    <property type="entry name" value="formyl-coa transferase, domain 3"/>
    <property type="match status" value="1"/>
</dbReference>
<dbReference type="SUPFAM" id="SSF89796">
    <property type="entry name" value="CoA-transferase family III (CaiB/BaiF)"/>
    <property type="match status" value="1"/>
</dbReference>
<evidence type="ECO:0000256" key="1">
    <source>
        <dbReference type="ARBA" id="ARBA00022679"/>
    </source>
</evidence>
<dbReference type="InterPro" id="IPR044855">
    <property type="entry name" value="CoA-Trfase_III_dom3_sf"/>
</dbReference>
<dbReference type="InterPro" id="IPR003673">
    <property type="entry name" value="CoA-Trfase_fam_III"/>
</dbReference>
<dbReference type="GO" id="GO:0008410">
    <property type="term" value="F:CoA-transferase activity"/>
    <property type="evidence" value="ECO:0007669"/>
    <property type="project" value="TreeGrafter"/>
</dbReference>
<reference evidence="3" key="1">
    <citation type="submission" date="2017-05" db="EMBL/GenBank/DDBJ databases">
        <title>Complete and WGS of Bordetella genogroups.</title>
        <authorList>
            <person name="Spilker T."/>
            <person name="Lipuma J."/>
        </authorList>
    </citation>
    <scope>NUCLEOTIDE SEQUENCE [LARGE SCALE GENOMIC DNA]</scope>
    <source>
        <strain evidence="3">AU16122</strain>
    </source>
</reference>
<keyword evidence="3" id="KW-1185">Reference proteome</keyword>
<accession>A0A261S3V5</accession>
<evidence type="ECO:0000313" key="2">
    <source>
        <dbReference type="EMBL" id="OZI31163.1"/>
    </source>
</evidence>
<dbReference type="Proteomes" id="UP000216020">
    <property type="component" value="Unassembled WGS sequence"/>
</dbReference>
<dbReference type="PANTHER" id="PTHR48207:SF4">
    <property type="entry name" value="BLL6097 PROTEIN"/>
    <property type="match status" value="1"/>
</dbReference>
<dbReference type="PANTHER" id="PTHR48207">
    <property type="entry name" value="SUCCINATE--HYDROXYMETHYLGLUTARATE COA-TRANSFERASE"/>
    <property type="match status" value="1"/>
</dbReference>
<dbReference type="EMBL" id="NEVM01000005">
    <property type="protein sequence ID" value="OZI31163.1"/>
    <property type="molecule type" value="Genomic_DNA"/>
</dbReference>
<dbReference type="Pfam" id="PF02515">
    <property type="entry name" value="CoA_transf_3"/>
    <property type="match status" value="1"/>
</dbReference>
<proteinExistence type="predicted"/>
<gene>
    <name evidence="2" type="ORF">CAL29_24845</name>
</gene>
<protein>
    <submittedName>
        <fullName evidence="2">CoA transferase</fullName>
    </submittedName>
</protein>
<dbReference type="OrthoDB" id="5294844at2"/>
<dbReference type="AlphaFoldDB" id="A0A261S3V5"/>